<feature type="domain" description="Reverse transcriptase" evidence="1">
    <location>
        <begin position="436"/>
        <end position="710"/>
    </location>
</feature>
<dbReference type="GeneTree" id="ENSGT01150000286986"/>
<dbReference type="Proteomes" id="UP000694568">
    <property type="component" value="Unplaced"/>
</dbReference>
<name>A0A8D0CS24_SANLU</name>
<keyword evidence="3" id="KW-1185">Reference proteome</keyword>
<dbReference type="Pfam" id="PF03372">
    <property type="entry name" value="Exo_endo_phos"/>
    <property type="match status" value="1"/>
</dbReference>
<organism evidence="2 3">
    <name type="scientific">Sander lucioperca</name>
    <name type="common">Pike-perch</name>
    <name type="synonym">Perca lucioperca</name>
    <dbReference type="NCBI Taxonomy" id="283035"/>
    <lineage>
        <taxon>Eukaryota</taxon>
        <taxon>Metazoa</taxon>
        <taxon>Chordata</taxon>
        <taxon>Craniata</taxon>
        <taxon>Vertebrata</taxon>
        <taxon>Euteleostomi</taxon>
        <taxon>Actinopterygii</taxon>
        <taxon>Neopterygii</taxon>
        <taxon>Teleostei</taxon>
        <taxon>Neoteleostei</taxon>
        <taxon>Acanthomorphata</taxon>
        <taxon>Eupercaria</taxon>
        <taxon>Perciformes</taxon>
        <taxon>Percoidei</taxon>
        <taxon>Percidae</taxon>
        <taxon>Luciopercinae</taxon>
        <taxon>Sander</taxon>
    </lineage>
</organism>
<dbReference type="InterPro" id="IPR043502">
    <property type="entry name" value="DNA/RNA_pol_sf"/>
</dbReference>
<dbReference type="InterPro" id="IPR005135">
    <property type="entry name" value="Endo/exonuclease/phosphatase"/>
</dbReference>
<dbReference type="Ensembl" id="ENSSLUT00000011718.1">
    <property type="protein sequence ID" value="ENSSLUP00000011324.1"/>
    <property type="gene ID" value="ENSSLUG00000005411.1"/>
</dbReference>
<dbReference type="InterPro" id="IPR036691">
    <property type="entry name" value="Endo/exonu/phosph_ase_sf"/>
</dbReference>
<evidence type="ECO:0000313" key="3">
    <source>
        <dbReference type="Proteomes" id="UP000694568"/>
    </source>
</evidence>
<dbReference type="Gene3D" id="3.60.10.10">
    <property type="entry name" value="Endonuclease/exonuclease/phosphatase"/>
    <property type="match status" value="1"/>
</dbReference>
<protein>
    <recommendedName>
        <fullName evidence="1">Reverse transcriptase domain-containing protein</fullName>
    </recommendedName>
</protein>
<evidence type="ECO:0000259" key="1">
    <source>
        <dbReference type="PROSITE" id="PS50878"/>
    </source>
</evidence>
<reference evidence="2" key="1">
    <citation type="submission" date="2025-08" db="UniProtKB">
        <authorList>
            <consortium name="Ensembl"/>
        </authorList>
    </citation>
    <scope>IDENTIFICATION</scope>
</reference>
<dbReference type="PROSITE" id="PS50878">
    <property type="entry name" value="RT_POL"/>
    <property type="match status" value="1"/>
</dbReference>
<dbReference type="SUPFAM" id="SSF56219">
    <property type="entry name" value="DNase I-like"/>
    <property type="match status" value="1"/>
</dbReference>
<dbReference type="CDD" id="cd01650">
    <property type="entry name" value="RT_nLTR_like"/>
    <property type="match status" value="1"/>
</dbReference>
<dbReference type="AlphaFoldDB" id="A0A8D0CS24"/>
<evidence type="ECO:0000313" key="2">
    <source>
        <dbReference type="Ensembl" id="ENSSLUP00000011324.1"/>
    </source>
</evidence>
<reference evidence="2" key="2">
    <citation type="submission" date="2025-09" db="UniProtKB">
        <authorList>
            <consortium name="Ensembl"/>
        </authorList>
    </citation>
    <scope>IDENTIFICATION</scope>
</reference>
<dbReference type="PANTHER" id="PTHR33332">
    <property type="entry name" value="REVERSE TRANSCRIPTASE DOMAIN-CONTAINING PROTEIN"/>
    <property type="match status" value="1"/>
</dbReference>
<dbReference type="InterPro" id="IPR000477">
    <property type="entry name" value="RT_dom"/>
</dbReference>
<accession>A0A8D0CS24</accession>
<proteinExistence type="predicted"/>
<dbReference type="Pfam" id="PF00078">
    <property type="entry name" value="RVT_1"/>
    <property type="match status" value="1"/>
</dbReference>
<dbReference type="SUPFAM" id="SSF56672">
    <property type="entry name" value="DNA/RNA polymerases"/>
    <property type="match status" value="1"/>
</dbReference>
<dbReference type="GO" id="GO:0003824">
    <property type="term" value="F:catalytic activity"/>
    <property type="evidence" value="ECO:0007669"/>
    <property type="project" value="InterPro"/>
</dbReference>
<sequence length="901" mass="101982">MFLTETWLDHNNSDAVLIESAPPNFSFMSENRANKKGGGVAILFNDSFQCTQIAYGNFASFEYVALQLRSPSRPLFLIIYRPPKYCASFFDDFSGLLSLICINFDCVVIAGDFNIHVDNPQDRGTKELCCIFENYGLTQHVTEPTHNKGHTLDLIISKGLNISKVVVTDAALSDHSCVFFNGTISVQKSVQTKLIRKRYITDNTSETFSQLFSSTPALSGVSVTELVDNFNCKITNVIDTIAPIKVKTVSDKKRSPWRNAKLVRTEKRKCRKAERRWRKTNLQVHYNTFKERLRIYNLELRNARRSFFSDIIAKNNNNSRALFATVDRLTNPPVPVASELLSTKACNDFATFFNDKIQKIRQTVSASISSTGYVLSQCPSKTDSNLTQFRMINYKNLEDIIQHLKTSSCCLDILPTGLFKNVANCLAPDLLQIVNTSLLSGIFPQALKTAVIKPLLKKNNLDTSLMTNYRPISNLPFLSKIIEKTVSQQLTLFLSLNNSFDTFQSGFRPHHSTETALVKVFNDIHLNTDSGKISVLVLLDLSAAFDTVDHDILLDRLENWVGISGSVLKWFESYLKNRDYFVSIGNYTSEHTNMTCGVPQGSVLGPLLFNIYMLPLAQIMENNKISYHSYADDTQLYITLSPGDYSPIQQLTKCLEKINDWMCQNFLKLNEEKTEVVVFGAKEERLKVSTQLQTIMLKTTDKARNLGVVMDSDLNFNSHIKTITKSAYYHLKNISRVKGLMSQQDLEKLIHAFIFSRLDYCNGVFTGLPKKSIRQLQLIQNAAARVLTKTKKVDHITPVLKSLHWLPVPQRIDFKILLLVYKSLNGLGPKYISDLLVQYDPPRPLRSSGTGLLVVPRVRTKQGEAAFSFYAPHIWNKLPENCRSAATLSSFKSRLKTYLFD</sequence>